<evidence type="ECO:0000259" key="11">
    <source>
        <dbReference type="Pfam" id="PF23247"/>
    </source>
</evidence>
<dbReference type="FunFam" id="1.10.10.10:FF:000322">
    <property type="entry name" value="Probable disease resistance protein At1g63360"/>
    <property type="match status" value="1"/>
</dbReference>
<dbReference type="Gene3D" id="3.80.10.10">
    <property type="entry name" value="Ribonuclease Inhibitor"/>
    <property type="match status" value="2"/>
</dbReference>
<evidence type="ECO:0000313" key="15">
    <source>
        <dbReference type="RefSeq" id="XP_029118014.1"/>
    </source>
</evidence>
<dbReference type="InterPro" id="IPR032675">
    <property type="entry name" value="LRR_dom_sf"/>
</dbReference>
<dbReference type="SUPFAM" id="SSF52058">
    <property type="entry name" value="L domain-like"/>
    <property type="match status" value="1"/>
</dbReference>
<dbReference type="GO" id="GO:0005524">
    <property type="term" value="F:ATP binding"/>
    <property type="evidence" value="ECO:0007669"/>
    <property type="project" value="UniProtKB-KW"/>
</dbReference>
<feature type="domain" description="Disease resistance protein winged helix" evidence="12">
    <location>
        <begin position="434"/>
        <end position="503"/>
    </location>
</feature>
<dbReference type="Pfam" id="PF23559">
    <property type="entry name" value="WHD_DRP"/>
    <property type="match status" value="1"/>
</dbReference>
<dbReference type="GO" id="GO:0043531">
    <property type="term" value="F:ADP binding"/>
    <property type="evidence" value="ECO:0007669"/>
    <property type="project" value="InterPro"/>
</dbReference>
<evidence type="ECO:0000256" key="3">
    <source>
        <dbReference type="ARBA" id="ARBA00022737"/>
    </source>
</evidence>
<evidence type="ECO:0000256" key="7">
    <source>
        <dbReference type="SAM" id="Coils"/>
    </source>
</evidence>
<evidence type="ECO:0000256" key="8">
    <source>
        <dbReference type="SAM" id="SignalP"/>
    </source>
</evidence>
<feature type="domain" description="Disease resistance protein At4g27190-like leucine-rich repeats" evidence="11">
    <location>
        <begin position="895"/>
        <end position="988"/>
    </location>
</feature>
<dbReference type="InterPro" id="IPR001611">
    <property type="entry name" value="Leu-rich_rpt"/>
</dbReference>
<dbReference type="InterPro" id="IPR027417">
    <property type="entry name" value="P-loop_NTPase"/>
</dbReference>
<evidence type="ECO:0000256" key="6">
    <source>
        <dbReference type="ARBA" id="ARBA00022840"/>
    </source>
</evidence>
<dbReference type="InterPro" id="IPR056789">
    <property type="entry name" value="LRR_R13L1-DRL21"/>
</dbReference>
<keyword evidence="6" id="KW-0067">ATP-binding</keyword>
<feature type="domain" description="Disease resistance N-terminal" evidence="10">
    <location>
        <begin position="8"/>
        <end position="93"/>
    </location>
</feature>
<dbReference type="Gene3D" id="3.40.50.300">
    <property type="entry name" value="P-loop containing nucleotide triphosphate hydrolases"/>
    <property type="match status" value="1"/>
</dbReference>
<organism evidence="14 15">
    <name type="scientific">Elaeis guineensis var. tenera</name>
    <name type="common">Oil palm</name>
    <dbReference type="NCBI Taxonomy" id="51953"/>
    <lineage>
        <taxon>Eukaryota</taxon>
        <taxon>Viridiplantae</taxon>
        <taxon>Streptophyta</taxon>
        <taxon>Embryophyta</taxon>
        <taxon>Tracheophyta</taxon>
        <taxon>Spermatophyta</taxon>
        <taxon>Magnoliopsida</taxon>
        <taxon>Liliopsida</taxon>
        <taxon>Arecaceae</taxon>
        <taxon>Arecoideae</taxon>
        <taxon>Cocoseae</taxon>
        <taxon>Elaeidinae</taxon>
        <taxon>Elaeis</taxon>
    </lineage>
</organism>
<dbReference type="Gene3D" id="1.20.5.4130">
    <property type="match status" value="1"/>
</dbReference>
<keyword evidence="5" id="KW-0611">Plant defense</keyword>
<dbReference type="Gene3D" id="1.10.8.430">
    <property type="entry name" value="Helical domain of apoptotic protease-activating factors"/>
    <property type="match status" value="1"/>
</dbReference>
<dbReference type="OrthoDB" id="762143at2759"/>
<feature type="chain" id="PRO_5035456594" evidence="8">
    <location>
        <begin position="21"/>
        <end position="1083"/>
    </location>
</feature>
<dbReference type="InterPro" id="IPR036388">
    <property type="entry name" value="WH-like_DNA-bd_sf"/>
</dbReference>
<feature type="coiled-coil region" evidence="7">
    <location>
        <begin position="119"/>
        <end position="146"/>
    </location>
</feature>
<dbReference type="InterPro" id="IPR058922">
    <property type="entry name" value="WHD_DRP"/>
</dbReference>
<proteinExistence type="inferred from homology"/>
<accession>A0A8N4EV54</accession>
<name>A0A8N4EV54_ELAGV</name>
<dbReference type="InterPro" id="IPR002182">
    <property type="entry name" value="NB-ARC"/>
</dbReference>
<dbReference type="Pfam" id="PF00931">
    <property type="entry name" value="NB-ARC"/>
    <property type="match status" value="1"/>
</dbReference>
<evidence type="ECO:0000259" key="13">
    <source>
        <dbReference type="Pfam" id="PF25019"/>
    </source>
</evidence>
<evidence type="ECO:0000256" key="1">
    <source>
        <dbReference type="ARBA" id="ARBA00008894"/>
    </source>
</evidence>
<keyword evidence="7" id="KW-0175">Coiled coil</keyword>
<keyword evidence="2" id="KW-0433">Leucine-rich repeat</keyword>
<keyword evidence="3" id="KW-0677">Repeat</keyword>
<dbReference type="InterPro" id="IPR038005">
    <property type="entry name" value="RX-like_CC"/>
</dbReference>
<dbReference type="Pfam" id="PF18052">
    <property type="entry name" value="Rx_N"/>
    <property type="match status" value="1"/>
</dbReference>
<keyword evidence="14" id="KW-1185">Reference proteome</keyword>
<evidence type="ECO:0000313" key="14">
    <source>
        <dbReference type="Proteomes" id="UP000504607"/>
    </source>
</evidence>
<feature type="domain" description="R13L1/DRL21-like LRR repeat region" evidence="13">
    <location>
        <begin position="712"/>
        <end position="851"/>
    </location>
</feature>
<dbReference type="Pfam" id="PF13855">
    <property type="entry name" value="LRR_8"/>
    <property type="match status" value="1"/>
</dbReference>
<gene>
    <name evidence="15" type="primary">LOC105040056</name>
</gene>
<evidence type="ECO:0000259" key="12">
    <source>
        <dbReference type="Pfam" id="PF23559"/>
    </source>
</evidence>
<dbReference type="InterPro" id="IPR057135">
    <property type="entry name" value="At4g27190-like_LRR"/>
</dbReference>
<dbReference type="SUPFAM" id="SSF52540">
    <property type="entry name" value="P-loop containing nucleoside triphosphate hydrolases"/>
    <property type="match status" value="1"/>
</dbReference>
<evidence type="ECO:0000259" key="10">
    <source>
        <dbReference type="Pfam" id="PF18052"/>
    </source>
</evidence>
<reference evidence="15" key="1">
    <citation type="submission" date="2025-08" db="UniProtKB">
        <authorList>
            <consortium name="RefSeq"/>
        </authorList>
    </citation>
    <scope>IDENTIFICATION</scope>
</reference>
<dbReference type="InterPro" id="IPR042197">
    <property type="entry name" value="Apaf_helical"/>
</dbReference>
<dbReference type="GO" id="GO:0009626">
    <property type="term" value="P:plant-type hypersensitive response"/>
    <property type="evidence" value="ECO:0007669"/>
    <property type="project" value="UniProtKB-ARBA"/>
</dbReference>
<dbReference type="InterPro" id="IPR041118">
    <property type="entry name" value="Rx_N"/>
</dbReference>
<evidence type="ECO:0000259" key="9">
    <source>
        <dbReference type="Pfam" id="PF00931"/>
    </source>
</evidence>
<dbReference type="Gene3D" id="1.10.10.10">
    <property type="entry name" value="Winged helix-like DNA-binding domain superfamily/Winged helix DNA-binding domain"/>
    <property type="match status" value="1"/>
</dbReference>
<dbReference type="RefSeq" id="XP_029118014.1">
    <property type="nucleotide sequence ID" value="XM_029262181.1"/>
</dbReference>
<dbReference type="KEGG" id="egu:105040056"/>
<keyword evidence="8" id="KW-0732">Signal</keyword>
<dbReference type="Proteomes" id="UP000504607">
    <property type="component" value="Chromosome 2"/>
</dbReference>
<keyword evidence="4" id="KW-0547">Nucleotide-binding</keyword>
<dbReference type="GO" id="GO:0042742">
    <property type="term" value="P:defense response to bacterium"/>
    <property type="evidence" value="ECO:0007669"/>
    <property type="project" value="UniProtKB-ARBA"/>
</dbReference>
<dbReference type="AlphaFoldDB" id="A0A8N4EV54"/>
<dbReference type="PANTHER" id="PTHR36766">
    <property type="entry name" value="PLANT BROAD-SPECTRUM MILDEW RESISTANCE PROTEIN RPW8"/>
    <property type="match status" value="1"/>
</dbReference>
<dbReference type="GO" id="GO:0002758">
    <property type="term" value="P:innate immune response-activating signaling pathway"/>
    <property type="evidence" value="ECO:0007669"/>
    <property type="project" value="UniProtKB-ARBA"/>
</dbReference>
<feature type="signal peptide" evidence="8">
    <location>
        <begin position="1"/>
        <end position="20"/>
    </location>
</feature>
<feature type="non-terminal residue" evidence="15">
    <location>
        <position position="1083"/>
    </location>
</feature>
<sequence length="1083" mass="123585">MAMIPAAFVSKLCWLLFTHANKEAAKILGVLDEIKKLHRRLERIQDVLVDAENKRFENQPINHWLNELKDLMYDADDIIDECRIEGEKLLGSNSSSSRSVESVRCCYPPVACLHKVRFRHEIGNRIRDLNLKLEELAKDKADLHLAPAPRDHYYKTRISNKTSSLLVQHDIVGEKIEDDTRTLVDLLIGEDKRKISVFAIVGMGGIGKTTLAQKIYGDEKLRDNFHQMPRIWLCVTQDFSESDLLRSIIKQAGGDPGEDKEKELLEPMLSQVITNRKFFLILDDVWDARVWNELLRKPLQSGLVESRILITTRNREIAKQMDAIYIHMVEKLSRRDGWSLICNMVFKEGNEQDMHDLSDTGMKIVDKCDGLPLALRTIGGVLRTKAKRQSEWVQVLSNPAWTSTNLPDGVMGALYLSYQDLPPPLKQCFTCLSLFPENSVIHDGVFVNTCIAEGFVTSKDNTCLEDVVEGYWKELMQRNLLQPDPAYYDELACRMHDLLRSLAQHIARDECFVGDAQAFERKIEASSSSSTKLRHLSIVDEKLETIPDLIMDQISLRTLSFFRSPLLNILPKDLFRRLRRLRVLNLSETNIHNLPTSLGDLAHLRRLDLRATPIREIPESIGNLSNLQFLILRNCNYLHSLPGSVLRLINLMVLDILGTQLDRLPMGIGRLQRLNTILGFVVNGSEGCRFGVGGDDRKQEHKGRQHGCFCTLEELKSLSHLYHLGIYNLGRVSNRTEARAAALQTKPHLADLSLNWTLPNSPDDVQRPRANDYEEEEIKRTGEVIEELCPPPCVELLEIHGYFGRDFPGWMMTPSPSLLRNLRRLDLKNCILCQQLPPLGMLPQLDYLWIKGASAVMSIGREFLLLDSCFSSSFPKLETLAFVDMPNWEEWWWRWEEEDNLTTSLLPSLKILTIGECPKLRSLPESLLCLATALKRLNIKGAHSLREIQNLHSLTELLLMDNSSLERVSNFSALKDLSIRNCEELKAVEGVDAIEHIELDDREAENSLPEWLVGAGEERPRFPSLRKLILKNKIYHATALEGLQISTTYSLNHQRLWREEDYGFAMQPFCSNASCPKPSPPKP</sequence>
<evidence type="ECO:0000256" key="5">
    <source>
        <dbReference type="ARBA" id="ARBA00022821"/>
    </source>
</evidence>
<dbReference type="Pfam" id="PF25019">
    <property type="entry name" value="LRR_R13L1-DRL21"/>
    <property type="match status" value="1"/>
</dbReference>
<dbReference type="Pfam" id="PF23247">
    <property type="entry name" value="LRR_RPS2"/>
    <property type="match status" value="1"/>
</dbReference>
<evidence type="ECO:0000256" key="4">
    <source>
        <dbReference type="ARBA" id="ARBA00022741"/>
    </source>
</evidence>
<protein>
    <submittedName>
        <fullName evidence="15">Disease resistance protein RGA3</fullName>
    </submittedName>
</protein>
<dbReference type="CDD" id="cd14798">
    <property type="entry name" value="RX-CC_like"/>
    <property type="match status" value="1"/>
</dbReference>
<evidence type="ECO:0000256" key="2">
    <source>
        <dbReference type="ARBA" id="ARBA00022614"/>
    </source>
</evidence>
<dbReference type="PRINTS" id="PR00364">
    <property type="entry name" value="DISEASERSIST"/>
</dbReference>
<dbReference type="PANTHER" id="PTHR36766:SF70">
    <property type="entry name" value="DISEASE RESISTANCE PROTEIN RGA4"/>
    <property type="match status" value="1"/>
</dbReference>
<comment type="similarity">
    <text evidence="1">Belongs to the disease resistance NB-LRR family.</text>
</comment>
<feature type="domain" description="NB-ARC" evidence="9">
    <location>
        <begin position="177"/>
        <end position="348"/>
    </location>
</feature>